<evidence type="ECO:0008006" key="3">
    <source>
        <dbReference type="Google" id="ProtNLM"/>
    </source>
</evidence>
<evidence type="ECO:0000313" key="2">
    <source>
        <dbReference type="Proteomes" id="UP001575105"/>
    </source>
</evidence>
<sequence>MPRSQVELLRAACCIAGLDREICEKERPLLEALAHEAGVGRASLEAMLSRAKNDPNFYREMFLVLQKDAEAALKLMFDVAAANQEITLEQRVILQHFADQLGVPRERCDELLAAAEKQDQS</sequence>
<accession>A0ABV4U3E9</accession>
<dbReference type="SUPFAM" id="SSF158682">
    <property type="entry name" value="TerB-like"/>
    <property type="match status" value="1"/>
</dbReference>
<reference evidence="1 2" key="1">
    <citation type="submission" date="2024-08" db="EMBL/GenBank/DDBJ databases">
        <title>Whole-genome sequencing of halo(alkali)philic microorganisms from hypersaline lakes.</title>
        <authorList>
            <person name="Sorokin D.Y."/>
            <person name="Merkel A.Y."/>
            <person name="Messina E."/>
            <person name="Yakimov M."/>
        </authorList>
    </citation>
    <scope>NUCLEOTIDE SEQUENCE [LARGE SCALE GENOMIC DNA]</scope>
    <source>
        <strain evidence="1 2">AB-hyl4</strain>
    </source>
</reference>
<comment type="caution">
    <text evidence="1">The sequence shown here is derived from an EMBL/GenBank/DDBJ whole genome shotgun (WGS) entry which is preliminary data.</text>
</comment>
<evidence type="ECO:0000313" key="1">
    <source>
        <dbReference type="EMBL" id="MFA9477423.1"/>
    </source>
</evidence>
<dbReference type="InterPro" id="IPR029024">
    <property type="entry name" value="TerB-like"/>
</dbReference>
<protein>
    <recommendedName>
        <fullName evidence="3">Co-chaperone DjlA N-terminal domain-containing protein</fullName>
    </recommendedName>
</protein>
<keyword evidence="2" id="KW-1185">Reference proteome</keyword>
<organism evidence="1 2">
    <name type="scientific">Natronomicrosphaera hydrolytica</name>
    <dbReference type="NCBI Taxonomy" id="3242702"/>
    <lineage>
        <taxon>Bacteria</taxon>
        <taxon>Pseudomonadati</taxon>
        <taxon>Planctomycetota</taxon>
        <taxon>Phycisphaerae</taxon>
        <taxon>Phycisphaerales</taxon>
        <taxon>Phycisphaeraceae</taxon>
        <taxon>Natronomicrosphaera</taxon>
    </lineage>
</organism>
<dbReference type="EMBL" id="JBGUBD010000002">
    <property type="protein sequence ID" value="MFA9477423.1"/>
    <property type="molecule type" value="Genomic_DNA"/>
</dbReference>
<dbReference type="RefSeq" id="WP_425344348.1">
    <property type="nucleotide sequence ID" value="NZ_JBGUBD010000002.1"/>
</dbReference>
<dbReference type="Proteomes" id="UP001575105">
    <property type="component" value="Unassembled WGS sequence"/>
</dbReference>
<proteinExistence type="predicted"/>
<gene>
    <name evidence="1" type="ORF">ACERK3_03845</name>
</gene>
<dbReference type="Gene3D" id="1.10.3680.10">
    <property type="entry name" value="TerB-like"/>
    <property type="match status" value="1"/>
</dbReference>
<name>A0ABV4U3E9_9BACT</name>